<dbReference type="AlphaFoldDB" id="A0A9W9FID9"/>
<dbReference type="GO" id="GO:0007018">
    <property type="term" value="P:microtubule-based movement"/>
    <property type="evidence" value="ECO:0007669"/>
    <property type="project" value="InterPro"/>
</dbReference>
<dbReference type="EMBL" id="JAPQKH010000004">
    <property type="protein sequence ID" value="KAJ5100653.1"/>
    <property type="molecule type" value="Genomic_DNA"/>
</dbReference>
<keyword evidence="1" id="KW-0547">Nucleotide-binding</keyword>
<dbReference type="GO" id="GO:0005819">
    <property type="term" value="C:spindle"/>
    <property type="evidence" value="ECO:0007669"/>
    <property type="project" value="TreeGrafter"/>
</dbReference>
<dbReference type="GO" id="GO:0008017">
    <property type="term" value="F:microtubule binding"/>
    <property type="evidence" value="ECO:0007669"/>
    <property type="project" value="InterPro"/>
</dbReference>
<organism evidence="3 4">
    <name type="scientific">Penicillium angulare</name>
    <dbReference type="NCBI Taxonomy" id="116970"/>
    <lineage>
        <taxon>Eukaryota</taxon>
        <taxon>Fungi</taxon>
        <taxon>Dikarya</taxon>
        <taxon>Ascomycota</taxon>
        <taxon>Pezizomycotina</taxon>
        <taxon>Eurotiomycetes</taxon>
        <taxon>Eurotiomycetidae</taxon>
        <taxon>Eurotiales</taxon>
        <taxon>Aspergillaceae</taxon>
        <taxon>Penicillium</taxon>
    </lineage>
</organism>
<proteinExistence type="inferred from homology"/>
<dbReference type="PRINTS" id="PR00380">
    <property type="entry name" value="KINESINHEAVY"/>
</dbReference>
<evidence type="ECO:0000313" key="3">
    <source>
        <dbReference type="EMBL" id="KAJ5100653.1"/>
    </source>
</evidence>
<keyword evidence="4" id="KW-1185">Reference proteome</keyword>
<dbReference type="InterPro" id="IPR027417">
    <property type="entry name" value="P-loop_NTPase"/>
</dbReference>
<protein>
    <recommendedName>
        <fullName evidence="2">Kinesin motor domain-containing protein</fullName>
    </recommendedName>
</protein>
<keyword evidence="1" id="KW-0505">Motor protein</keyword>
<reference evidence="3" key="1">
    <citation type="submission" date="2022-11" db="EMBL/GenBank/DDBJ databases">
        <authorList>
            <person name="Petersen C."/>
        </authorList>
    </citation>
    <scope>NUCLEOTIDE SEQUENCE</scope>
    <source>
        <strain evidence="3">IBT 30069</strain>
    </source>
</reference>
<dbReference type="PANTHER" id="PTHR24115">
    <property type="entry name" value="KINESIN-RELATED"/>
    <property type="match status" value="1"/>
</dbReference>
<evidence type="ECO:0000313" key="4">
    <source>
        <dbReference type="Proteomes" id="UP001149165"/>
    </source>
</evidence>
<evidence type="ECO:0000259" key="2">
    <source>
        <dbReference type="PROSITE" id="PS50067"/>
    </source>
</evidence>
<dbReference type="GO" id="GO:0003777">
    <property type="term" value="F:microtubule motor activity"/>
    <property type="evidence" value="ECO:0007669"/>
    <property type="project" value="InterPro"/>
</dbReference>
<dbReference type="SUPFAM" id="SSF52540">
    <property type="entry name" value="P-loop containing nucleoside triphosphate hydrolases"/>
    <property type="match status" value="1"/>
</dbReference>
<feature type="domain" description="Kinesin motor" evidence="2">
    <location>
        <begin position="37"/>
        <end position="367"/>
    </location>
</feature>
<dbReference type="InterPro" id="IPR036961">
    <property type="entry name" value="Kinesin_motor_dom_sf"/>
</dbReference>
<reference evidence="3" key="2">
    <citation type="journal article" date="2023" name="IMA Fungus">
        <title>Comparative genomic study of the Penicillium genus elucidates a diverse pangenome and 15 lateral gene transfer events.</title>
        <authorList>
            <person name="Petersen C."/>
            <person name="Sorensen T."/>
            <person name="Nielsen M.R."/>
            <person name="Sondergaard T.E."/>
            <person name="Sorensen J.L."/>
            <person name="Fitzpatrick D.A."/>
            <person name="Frisvad J.C."/>
            <person name="Nielsen K.L."/>
        </authorList>
    </citation>
    <scope>NUCLEOTIDE SEQUENCE</scope>
    <source>
        <strain evidence="3">IBT 30069</strain>
    </source>
</reference>
<accession>A0A9W9FID9</accession>
<gene>
    <name evidence="3" type="ORF">N7456_006705</name>
</gene>
<dbReference type="InterPro" id="IPR001752">
    <property type="entry name" value="Kinesin_motor_dom"/>
</dbReference>
<dbReference type="GO" id="GO:0016887">
    <property type="term" value="F:ATP hydrolysis activity"/>
    <property type="evidence" value="ECO:0007669"/>
    <property type="project" value="TreeGrafter"/>
</dbReference>
<keyword evidence="1" id="KW-0067">ATP-binding</keyword>
<comment type="caution">
    <text evidence="3">The sequence shown here is derived from an EMBL/GenBank/DDBJ whole genome shotgun (WGS) entry which is preliminary data.</text>
</comment>
<dbReference type="InterPro" id="IPR027640">
    <property type="entry name" value="Kinesin-like_fam"/>
</dbReference>
<feature type="binding site" evidence="1">
    <location>
        <begin position="129"/>
        <end position="136"/>
    </location>
    <ligand>
        <name>ATP</name>
        <dbReference type="ChEBI" id="CHEBI:30616"/>
    </ligand>
</feature>
<dbReference type="SMART" id="SM00129">
    <property type="entry name" value="KISc"/>
    <property type="match status" value="1"/>
</dbReference>
<comment type="similarity">
    <text evidence="1">Belongs to the TRAFAC class myosin-kinesin ATPase superfamily. Kinesin family.</text>
</comment>
<dbReference type="OrthoDB" id="3176171at2759"/>
<dbReference type="Proteomes" id="UP001149165">
    <property type="component" value="Unassembled WGS sequence"/>
</dbReference>
<dbReference type="GO" id="GO:0005874">
    <property type="term" value="C:microtubule"/>
    <property type="evidence" value="ECO:0007669"/>
    <property type="project" value="TreeGrafter"/>
</dbReference>
<dbReference type="Gene3D" id="3.40.850.10">
    <property type="entry name" value="Kinesin motor domain"/>
    <property type="match status" value="1"/>
</dbReference>
<dbReference type="Pfam" id="PF00225">
    <property type="entry name" value="Kinesin"/>
    <property type="match status" value="1"/>
</dbReference>
<dbReference type="GO" id="GO:0005871">
    <property type="term" value="C:kinesin complex"/>
    <property type="evidence" value="ECO:0007669"/>
    <property type="project" value="TreeGrafter"/>
</dbReference>
<sequence>MEQYLLDNVARYQTLLQRFKPPPQKKTGEAKTSTNSSIVVNTRIRPLLDDEVSSGQVIAAFPRGDGSGVVDLHELRRVVRGLPTMNSSAFKIGKVFGADQTTETIYNETVQPLLPYVWEGNIGTLFAYGQTGSGKTFTVSGLERLIAKSLFSESLAERKIHVCIFELAGNSAFDLLNSRAPFMILEDSFGDTQLVGIQERHVQSTAELLEIVENANTFRQTASTEKNDGSSRSHAVCRIRIENPAPEVVEDGILYLIDLAGSEAARDIFNHTADRMKETREINISLSIVFRGMADFDSATATATGKPSKKPYIPFRQSMLTKVLKHLFDPDRTRGCRTSVLACVNPSFLDTGATKNTLRYAEMLQSSQPTGKAASYNPSVPTTWSNKDLRTYIRIKSGNPSISPLDLAPYESGTQLLRVPEDEFVQRCLKSDGVTKEQADMFYSKLWKLHIDSRRAAR</sequence>
<dbReference type="PANTHER" id="PTHR24115:SF0">
    <property type="entry name" value="FI21273P1-RELATED"/>
    <property type="match status" value="1"/>
</dbReference>
<name>A0A9W9FID9_9EURO</name>
<dbReference type="GO" id="GO:0005524">
    <property type="term" value="F:ATP binding"/>
    <property type="evidence" value="ECO:0007669"/>
    <property type="project" value="UniProtKB-UniRule"/>
</dbReference>
<evidence type="ECO:0000256" key="1">
    <source>
        <dbReference type="PROSITE-ProRule" id="PRU00283"/>
    </source>
</evidence>
<dbReference type="PROSITE" id="PS50067">
    <property type="entry name" value="KINESIN_MOTOR_2"/>
    <property type="match status" value="1"/>
</dbReference>